<dbReference type="SMART" id="SM00248">
    <property type="entry name" value="ANK"/>
    <property type="match status" value="9"/>
</dbReference>
<dbReference type="Gene3D" id="1.25.40.20">
    <property type="entry name" value="Ankyrin repeat-containing domain"/>
    <property type="match status" value="2"/>
</dbReference>
<keyword evidence="1" id="KW-0677">Repeat</keyword>
<protein>
    <submittedName>
        <fullName evidence="4">Ankyrin</fullName>
    </submittedName>
</protein>
<dbReference type="InterPro" id="IPR002110">
    <property type="entry name" value="Ankyrin_rpt"/>
</dbReference>
<evidence type="ECO:0000256" key="2">
    <source>
        <dbReference type="ARBA" id="ARBA00023043"/>
    </source>
</evidence>
<keyword evidence="5" id="KW-1185">Reference proteome</keyword>
<comment type="caution">
    <text evidence="4">The sequence shown here is derived from an EMBL/GenBank/DDBJ whole genome shotgun (WGS) entry which is preliminary data.</text>
</comment>
<dbReference type="Pfam" id="PF12796">
    <property type="entry name" value="Ank_2"/>
    <property type="match status" value="3"/>
</dbReference>
<dbReference type="AlphaFoldDB" id="A0AAV4F3G4"/>
<evidence type="ECO:0000313" key="5">
    <source>
        <dbReference type="Proteomes" id="UP000762676"/>
    </source>
</evidence>
<proteinExistence type="predicted"/>
<feature type="repeat" description="ANK" evidence="3">
    <location>
        <begin position="86"/>
        <end position="118"/>
    </location>
</feature>
<dbReference type="Proteomes" id="UP000762676">
    <property type="component" value="Unassembled WGS sequence"/>
</dbReference>
<dbReference type="PROSITE" id="PS50088">
    <property type="entry name" value="ANK_REPEAT"/>
    <property type="match status" value="3"/>
</dbReference>
<accession>A0AAV4F3G4</accession>
<dbReference type="InterPro" id="IPR036770">
    <property type="entry name" value="Ankyrin_rpt-contain_sf"/>
</dbReference>
<dbReference type="PANTHER" id="PTHR24198:SF165">
    <property type="entry name" value="ANKYRIN REPEAT-CONTAINING PROTEIN-RELATED"/>
    <property type="match status" value="1"/>
</dbReference>
<dbReference type="PANTHER" id="PTHR24198">
    <property type="entry name" value="ANKYRIN REPEAT AND PROTEIN KINASE DOMAIN-CONTAINING PROTEIN"/>
    <property type="match status" value="1"/>
</dbReference>
<dbReference type="PROSITE" id="PS50297">
    <property type="entry name" value="ANK_REP_REGION"/>
    <property type="match status" value="2"/>
</dbReference>
<feature type="repeat" description="ANK" evidence="3">
    <location>
        <begin position="154"/>
        <end position="189"/>
    </location>
</feature>
<sequence>MNRSKLYSAIRARDVGKVQYLFISEPEKCFLSGDGREVDPAVIECIKSQSAGTFTQKDKEDTTRCRILEILVQNGADVNLPSCCANRMTATHFAAKWGYLKCLRFLTESGADLNMISRYGETALMCAVIQEQVECVKYLVKGMSSSGMNCVDEYGMTALMHAASTEGEQRFVCVQLIVEAGANVDLSNIDGNTALMLAAEEECVKSVEYLAQHTSSWALNHKNVQGKTALMMLVSVRRSSVANKLCVHHLLKAEPSLSVEDNEGNTALKLAIQAGNVEAVTSLLANGALLNARVNKGRTPFDFAIDGNNVNIILKLLHCGAVPIFSRRRQDGLHKMVIGGSNEVVQALVTKGFPALEFRFDKDFITHQILRTHLPNLSLSFKKGLVRHLATKPLSALAVAILCERVGCARYFIVNRFFTRSDLVWLCWDPKVQQFLQTVGAKQSLGILQFLAARPQSLLTLSLVALSSALSQDLVPGRAYKQLEPKSKTFSNLAPGFKEKVESLAIPPALARLLLHQTSSSKICCQDWGDIPLTLGEDKSFTDY</sequence>
<reference evidence="4 5" key="1">
    <citation type="journal article" date="2021" name="Elife">
        <title>Chloroplast acquisition without the gene transfer in kleptoplastic sea slugs, Plakobranchus ocellatus.</title>
        <authorList>
            <person name="Maeda T."/>
            <person name="Takahashi S."/>
            <person name="Yoshida T."/>
            <person name="Shimamura S."/>
            <person name="Takaki Y."/>
            <person name="Nagai Y."/>
            <person name="Toyoda A."/>
            <person name="Suzuki Y."/>
            <person name="Arimoto A."/>
            <person name="Ishii H."/>
            <person name="Satoh N."/>
            <person name="Nishiyama T."/>
            <person name="Hasebe M."/>
            <person name="Maruyama T."/>
            <person name="Minagawa J."/>
            <person name="Obokata J."/>
            <person name="Shigenobu S."/>
        </authorList>
    </citation>
    <scope>NUCLEOTIDE SEQUENCE [LARGE SCALE GENOMIC DNA]</scope>
</reference>
<name>A0AAV4F3G4_9GAST</name>
<feature type="repeat" description="ANK" evidence="3">
    <location>
        <begin position="263"/>
        <end position="295"/>
    </location>
</feature>
<dbReference type="EMBL" id="BMAT01000493">
    <property type="protein sequence ID" value="GFR67300.1"/>
    <property type="molecule type" value="Genomic_DNA"/>
</dbReference>
<dbReference type="SUPFAM" id="SSF48403">
    <property type="entry name" value="Ankyrin repeat"/>
    <property type="match status" value="1"/>
</dbReference>
<evidence type="ECO:0000256" key="3">
    <source>
        <dbReference type="PROSITE-ProRule" id="PRU00023"/>
    </source>
</evidence>
<keyword evidence="2 3" id="KW-0040">ANK repeat</keyword>
<organism evidence="4 5">
    <name type="scientific">Elysia marginata</name>
    <dbReference type="NCBI Taxonomy" id="1093978"/>
    <lineage>
        <taxon>Eukaryota</taxon>
        <taxon>Metazoa</taxon>
        <taxon>Spiralia</taxon>
        <taxon>Lophotrochozoa</taxon>
        <taxon>Mollusca</taxon>
        <taxon>Gastropoda</taxon>
        <taxon>Heterobranchia</taxon>
        <taxon>Euthyneura</taxon>
        <taxon>Panpulmonata</taxon>
        <taxon>Sacoglossa</taxon>
        <taxon>Placobranchoidea</taxon>
        <taxon>Plakobranchidae</taxon>
        <taxon>Elysia</taxon>
    </lineage>
</organism>
<gene>
    <name evidence="4" type="ORF">ElyMa_000250400</name>
</gene>
<evidence type="ECO:0000256" key="1">
    <source>
        <dbReference type="ARBA" id="ARBA00022737"/>
    </source>
</evidence>
<evidence type="ECO:0000313" key="4">
    <source>
        <dbReference type="EMBL" id="GFR67300.1"/>
    </source>
</evidence>